<evidence type="ECO:0000313" key="1">
    <source>
        <dbReference type="EMBL" id="KAK5051332.1"/>
    </source>
</evidence>
<dbReference type="EMBL" id="JAVRRD010000015">
    <property type="protein sequence ID" value="KAK5051332.1"/>
    <property type="molecule type" value="Genomic_DNA"/>
</dbReference>
<sequence length="228" mass="25852">MNYPSKNLEQEALATLLDSVWGLVRPNTDDFDALAKSQAQSYFDHYKDLLYDASLIRKEEITLGKIDEQCQKVAEIVQIVKGNLHRPISEIKAAVIASGQTTWLVRQDDATALSKIVDFAVRLWLFMPLHADKIARKRGDDFTAAMKGLDGTTIQEETKKWMPSPLELRGKLSYDFTIENLVDIAGLSFWPTSVLGDHLMMEHFATTTKIHVFRHATAIEKYKDEDHG</sequence>
<dbReference type="GeneID" id="89971178"/>
<organism evidence="1 2">
    <name type="scientific">Exophiala bonariae</name>
    <dbReference type="NCBI Taxonomy" id="1690606"/>
    <lineage>
        <taxon>Eukaryota</taxon>
        <taxon>Fungi</taxon>
        <taxon>Dikarya</taxon>
        <taxon>Ascomycota</taxon>
        <taxon>Pezizomycotina</taxon>
        <taxon>Eurotiomycetes</taxon>
        <taxon>Chaetothyriomycetidae</taxon>
        <taxon>Chaetothyriales</taxon>
        <taxon>Herpotrichiellaceae</taxon>
        <taxon>Exophiala</taxon>
    </lineage>
</organism>
<proteinExistence type="predicted"/>
<evidence type="ECO:0000313" key="2">
    <source>
        <dbReference type="Proteomes" id="UP001358417"/>
    </source>
</evidence>
<keyword evidence="2" id="KW-1185">Reference proteome</keyword>
<dbReference type="Proteomes" id="UP001358417">
    <property type="component" value="Unassembled WGS sequence"/>
</dbReference>
<protein>
    <submittedName>
        <fullName evidence="1">Uncharacterized protein</fullName>
    </submittedName>
</protein>
<accession>A0AAV9N9Q5</accession>
<reference evidence="1 2" key="1">
    <citation type="submission" date="2023-08" db="EMBL/GenBank/DDBJ databases">
        <title>Black Yeasts Isolated from many extreme environments.</title>
        <authorList>
            <person name="Coleine C."/>
            <person name="Stajich J.E."/>
            <person name="Selbmann L."/>
        </authorList>
    </citation>
    <scope>NUCLEOTIDE SEQUENCE [LARGE SCALE GENOMIC DNA]</scope>
    <source>
        <strain evidence="1 2">CCFEE 5792</strain>
    </source>
</reference>
<name>A0AAV9N9Q5_9EURO</name>
<dbReference type="RefSeq" id="XP_064705559.1">
    <property type="nucleotide sequence ID" value="XM_064846579.1"/>
</dbReference>
<gene>
    <name evidence="1" type="ORF">LTR84_002984</name>
</gene>
<dbReference type="AlphaFoldDB" id="A0AAV9N9Q5"/>
<comment type="caution">
    <text evidence="1">The sequence shown here is derived from an EMBL/GenBank/DDBJ whole genome shotgun (WGS) entry which is preliminary data.</text>
</comment>